<protein>
    <submittedName>
        <fullName evidence="2">Ribbon-helix-helix domain</fullName>
    </submittedName>
</protein>
<evidence type="ECO:0000259" key="1">
    <source>
        <dbReference type="Pfam" id="PF12651"/>
    </source>
</evidence>
<organism evidence="2 3">
    <name type="scientific">Clostridium disporicum</name>
    <dbReference type="NCBI Taxonomy" id="84024"/>
    <lineage>
        <taxon>Bacteria</taxon>
        <taxon>Bacillati</taxon>
        <taxon>Bacillota</taxon>
        <taxon>Clostridia</taxon>
        <taxon>Eubacteriales</taxon>
        <taxon>Clostridiaceae</taxon>
        <taxon>Clostridium</taxon>
    </lineage>
</organism>
<reference evidence="2 3" key="1">
    <citation type="submission" date="2015-09" db="EMBL/GenBank/DDBJ databases">
        <authorList>
            <consortium name="Pathogen Informatics"/>
        </authorList>
    </citation>
    <scope>NUCLEOTIDE SEQUENCE [LARGE SCALE GENOMIC DNA]</scope>
    <source>
        <strain evidence="2 3">2789STDY5834855</strain>
    </source>
</reference>
<dbReference type="EMBL" id="CYZV01000105">
    <property type="protein sequence ID" value="CUO94114.1"/>
    <property type="molecule type" value="Genomic_DNA"/>
</dbReference>
<sequence>MSDKPKYRRVKNREPFATTIKLGYGSIIDELSSETRIAKSKLVDEALELLFEKHKKDYNNIPSKS</sequence>
<dbReference type="Proteomes" id="UP000095558">
    <property type="component" value="Unassembled WGS sequence"/>
</dbReference>
<accession>A0A174J308</accession>
<name>A0A174J308_9CLOT</name>
<dbReference type="AlphaFoldDB" id="A0A174J308"/>
<evidence type="ECO:0000313" key="2">
    <source>
        <dbReference type="EMBL" id="CUO94114.1"/>
    </source>
</evidence>
<dbReference type="OrthoDB" id="1931783at2"/>
<dbReference type="Pfam" id="PF12651">
    <property type="entry name" value="RHH_3"/>
    <property type="match status" value="1"/>
</dbReference>
<feature type="domain" description="Predicted DNA-binding protein ribbon-helix-helix" evidence="1">
    <location>
        <begin position="12"/>
        <end position="55"/>
    </location>
</feature>
<gene>
    <name evidence="2" type="ORF">ERS852470_03736</name>
</gene>
<proteinExistence type="predicted"/>
<dbReference type="InterPro" id="IPR038733">
    <property type="entry name" value="Predicted_DNA_bind_prot_RHH"/>
</dbReference>
<dbReference type="RefSeq" id="WP_055278047.1">
    <property type="nucleotide sequence ID" value="NZ_CYZV01000105.1"/>
</dbReference>
<evidence type="ECO:0000313" key="3">
    <source>
        <dbReference type="Proteomes" id="UP000095558"/>
    </source>
</evidence>